<gene>
    <name evidence="1" type="ORF">G5714_022119</name>
</gene>
<name>A0A7J6BTP2_9TELE</name>
<keyword evidence="2" id="KW-1185">Reference proteome</keyword>
<reference evidence="1 2" key="1">
    <citation type="submission" date="2020-04" db="EMBL/GenBank/DDBJ databases">
        <title>Chromosome-level genome assembly of a cyprinid fish Onychostoma macrolepis by integration of Nanopore Sequencing, Bionano and Hi-C technology.</title>
        <authorList>
            <person name="Wang D."/>
        </authorList>
    </citation>
    <scope>NUCLEOTIDE SEQUENCE [LARGE SCALE GENOMIC DNA]</scope>
    <source>
        <strain evidence="1">SWU-2019</strain>
        <tissue evidence="1">Muscle</tissue>
    </source>
</reference>
<dbReference type="AlphaFoldDB" id="A0A7J6BTP2"/>
<accession>A0A7J6BTP2</accession>
<dbReference type="Proteomes" id="UP000579812">
    <property type="component" value="Unassembled WGS sequence"/>
</dbReference>
<comment type="caution">
    <text evidence="1">The sequence shown here is derived from an EMBL/GenBank/DDBJ whole genome shotgun (WGS) entry which is preliminary data.</text>
</comment>
<protein>
    <submittedName>
        <fullName evidence="1">Uncharacterized protein</fullName>
    </submittedName>
</protein>
<evidence type="ECO:0000313" key="1">
    <source>
        <dbReference type="EMBL" id="KAF4098111.1"/>
    </source>
</evidence>
<sequence length="114" mass="12814">MLLSGKHQKETFALIYNAEQAEVNIINKTPKLSVMTPRVLQVSRSPLKEKFRCMIDDCEDGRLKKGLQLAAILLLPALFKEDPGLLFEVEGHSQVVGRVILCSMTTLCSHWMDS</sequence>
<proteinExistence type="predicted"/>
<dbReference type="EMBL" id="JAAMOB010000022">
    <property type="protein sequence ID" value="KAF4098111.1"/>
    <property type="molecule type" value="Genomic_DNA"/>
</dbReference>
<organism evidence="1 2">
    <name type="scientific">Onychostoma macrolepis</name>
    <dbReference type="NCBI Taxonomy" id="369639"/>
    <lineage>
        <taxon>Eukaryota</taxon>
        <taxon>Metazoa</taxon>
        <taxon>Chordata</taxon>
        <taxon>Craniata</taxon>
        <taxon>Vertebrata</taxon>
        <taxon>Euteleostomi</taxon>
        <taxon>Actinopterygii</taxon>
        <taxon>Neopterygii</taxon>
        <taxon>Teleostei</taxon>
        <taxon>Ostariophysi</taxon>
        <taxon>Cypriniformes</taxon>
        <taxon>Cyprinidae</taxon>
        <taxon>Acrossocheilinae</taxon>
        <taxon>Onychostoma</taxon>
    </lineage>
</organism>
<evidence type="ECO:0000313" key="2">
    <source>
        <dbReference type="Proteomes" id="UP000579812"/>
    </source>
</evidence>